<evidence type="ECO:0000256" key="1">
    <source>
        <dbReference type="SAM" id="Phobius"/>
    </source>
</evidence>
<accession>A0A5B6VHW0</accession>
<keyword evidence="3" id="KW-1185">Reference proteome</keyword>
<comment type="caution">
    <text evidence="2">The sequence shown here is derived from an EMBL/GenBank/DDBJ whole genome shotgun (WGS) entry which is preliminary data.</text>
</comment>
<keyword evidence="1" id="KW-0812">Transmembrane</keyword>
<organism evidence="2 3">
    <name type="scientific">Gossypium australe</name>
    <dbReference type="NCBI Taxonomy" id="47621"/>
    <lineage>
        <taxon>Eukaryota</taxon>
        <taxon>Viridiplantae</taxon>
        <taxon>Streptophyta</taxon>
        <taxon>Embryophyta</taxon>
        <taxon>Tracheophyta</taxon>
        <taxon>Spermatophyta</taxon>
        <taxon>Magnoliopsida</taxon>
        <taxon>eudicotyledons</taxon>
        <taxon>Gunneridae</taxon>
        <taxon>Pentapetalae</taxon>
        <taxon>rosids</taxon>
        <taxon>malvids</taxon>
        <taxon>Malvales</taxon>
        <taxon>Malvaceae</taxon>
        <taxon>Malvoideae</taxon>
        <taxon>Gossypium</taxon>
    </lineage>
</organism>
<evidence type="ECO:0000313" key="2">
    <source>
        <dbReference type="EMBL" id="KAA3468820.1"/>
    </source>
</evidence>
<reference evidence="3" key="1">
    <citation type="journal article" date="2019" name="Plant Biotechnol. J.">
        <title>Genome sequencing of the Australian wild diploid species Gossypium australe highlights disease resistance and delayed gland morphogenesis.</title>
        <authorList>
            <person name="Cai Y."/>
            <person name="Cai X."/>
            <person name="Wang Q."/>
            <person name="Wang P."/>
            <person name="Zhang Y."/>
            <person name="Cai C."/>
            <person name="Xu Y."/>
            <person name="Wang K."/>
            <person name="Zhou Z."/>
            <person name="Wang C."/>
            <person name="Geng S."/>
            <person name="Li B."/>
            <person name="Dong Q."/>
            <person name="Hou Y."/>
            <person name="Wang H."/>
            <person name="Ai P."/>
            <person name="Liu Z."/>
            <person name="Yi F."/>
            <person name="Sun M."/>
            <person name="An G."/>
            <person name="Cheng J."/>
            <person name="Zhang Y."/>
            <person name="Shi Q."/>
            <person name="Xie Y."/>
            <person name="Shi X."/>
            <person name="Chang Y."/>
            <person name="Huang F."/>
            <person name="Chen Y."/>
            <person name="Hong S."/>
            <person name="Mi L."/>
            <person name="Sun Q."/>
            <person name="Zhang L."/>
            <person name="Zhou B."/>
            <person name="Peng R."/>
            <person name="Zhang X."/>
            <person name="Liu F."/>
        </authorList>
    </citation>
    <scope>NUCLEOTIDE SEQUENCE [LARGE SCALE GENOMIC DNA]</scope>
    <source>
        <strain evidence="3">cv. PA1801</strain>
    </source>
</reference>
<evidence type="ECO:0000313" key="3">
    <source>
        <dbReference type="Proteomes" id="UP000325315"/>
    </source>
</evidence>
<keyword evidence="1" id="KW-1133">Transmembrane helix</keyword>
<dbReference type="EMBL" id="SMMG02000006">
    <property type="protein sequence ID" value="KAA3468820.1"/>
    <property type="molecule type" value="Genomic_DNA"/>
</dbReference>
<gene>
    <name evidence="2" type="ORF">EPI10_014671</name>
</gene>
<name>A0A5B6VHW0_9ROSI</name>
<proteinExistence type="predicted"/>
<dbReference type="Proteomes" id="UP000325315">
    <property type="component" value="Unassembled WGS sequence"/>
</dbReference>
<keyword evidence="1" id="KW-0472">Membrane</keyword>
<sequence>MLYTQCNRVGMIRKDRYRVENNGLFLLLLLKIFPLTFQLTVLSFRVLEIYISRKQMKNA</sequence>
<feature type="transmembrane region" description="Helical" evidence="1">
    <location>
        <begin position="24"/>
        <end position="47"/>
    </location>
</feature>
<protein>
    <submittedName>
        <fullName evidence="2">Protein FAR1-RELATED SEQUENCE 3-like</fullName>
    </submittedName>
</protein>
<dbReference type="AlphaFoldDB" id="A0A5B6VHW0"/>
<dbReference type="OrthoDB" id="1927586at2759"/>